<name>A0A3Q7I923_SOLLC</name>
<dbReference type="FunFam" id="3.40.50.2000:FF:000056">
    <property type="entry name" value="Glycosyltransferase"/>
    <property type="match status" value="1"/>
</dbReference>
<sequence length="494" mass="56077">MKVKINFKKLTKKKNSVNMKELIFIPLAGLGHIVSAIEFAKQILNKDENFSISFLIMELPLDYGVKNFIQSLTSQPRLKFIDITLDEKTSSQFLNNHETFLYDFIDGHKPRVREYVHNICKTSPCYGFVLDMFCTSMIDIANEFNVPSYIYFASNASFLGLCLHFETLRNEQHSDTSRYMNSNEALSIPCFKNLCPTKVLPKHLLDSRLASTLFFDGIRRFKETKGIIVNTFFELESFSLQALLDSKMVPKIYPVGPVVSFEKSGHFINNSLEIESTIKWLDDQQDSSVVFLCFGSMGSFEAEQVKEIATALEHSGHRFLWSLRKSPPKGKVDIPTSYSDYEEVLPKGFLERTKERGKIIGWAPQVTILSHPSIGGFVSHCGWNSILESVHFGVPIATWPLYAEQQMNAFLLVKELGLGEEIRLDYAVDFEGKNNQVDTVSAQEIESGLLKLMVKSEENEVRKKMKEKSRVAMEEGGSSYNSLGLLIKDVITNI</sequence>
<evidence type="ECO:0000256" key="2">
    <source>
        <dbReference type="ARBA" id="ARBA00022679"/>
    </source>
</evidence>
<dbReference type="EC" id="2.4.1.-" evidence="4"/>
<dbReference type="PaxDb" id="4081-Solyc09g098080.2.1"/>
<dbReference type="STRING" id="4081.A0A3Q7I923"/>
<dbReference type="Pfam" id="PF00201">
    <property type="entry name" value="UDPGT"/>
    <property type="match status" value="1"/>
</dbReference>
<dbReference type="FunCoup" id="A0A3Q7I923">
    <property type="interactions" value="528"/>
</dbReference>
<dbReference type="EnsemblPlants" id="Solyc09g098080.3.1">
    <property type="protein sequence ID" value="Solyc09g098080.3.1"/>
    <property type="gene ID" value="Solyc09g098080.3"/>
</dbReference>
<accession>A0A3Q7I923</accession>
<dbReference type="OMA" id="ISFLIME"/>
<dbReference type="CDD" id="cd03784">
    <property type="entry name" value="GT1_Gtf-like"/>
    <property type="match status" value="1"/>
</dbReference>
<dbReference type="PROSITE" id="PS00375">
    <property type="entry name" value="UDPGT"/>
    <property type="match status" value="1"/>
</dbReference>
<keyword evidence="6" id="KW-1185">Reference proteome</keyword>
<dbReference type="Proteomes" id="UP000004994">
    <property type="component" value="Chromosome 9"/>
</dbReference>
<dbReference type="InterPro" id="IPR002213">
    <property type="entry name" value="UDP_glucos_trans"/>
</dbReference>
<evidence type="ECO:0000313" key="6">
    <source>
        <dbReference type="Proteomes" id="UP000004994"/>
    </source>
</evidence>
<evidence type="ECO:0000256" key="1">
    <source>
        <dbReference type="ARBA" id="ARBA00009995"/>
    </source>
</evidence>
<dbReference type="SUPFAM" id="SSF53756">
    <property type="entry name" value="UDP-Glycosyltransferase/glycogen phosphorylase"/>
    <property type="match status" value="1"/>
</dbReference>
<dbReference type="AlphaFoldDB" id="A0A3Q7I923"/>
<dbReference type="Gramene" id="Solyc09g098080.3.1">
    <property type="protein sequence ID" value="Solyc09g098080.3.1"/>
    <property type="gene ID" value="Solyc09g098080.3"/>
</dbReference>
<reference evidence="5" key="1">
    <citation type="journal article" date="2012" name="Nature">
        <title>The tomato genome sequence provides insights into fleshy fruit evolution.</title>
        <authorList>
            <consortium name="Tomato Genome Consortium"/>
        </authorList>
    </citation>
    <scope>NUCLEOTIDE SEQUENCE [LARGE SCALE GENOMIC DNA]</scope>
    <source>
        <strain evidence="5">cv. Heinz 1706</strain>
    </source>
</reference>
<evidence type="ECO:0000313" key="5">
    <source>
        <dbReference type="EnsemblPlants" id="Solyc09g098080.3.1"/>
    </source>
</evidence>
<keyword evidence="3" id="KW-0328">Glycosyltransferase</keyword>
<dbReference type="InterPro" id="IPR035595">
    <property type="entry name" value="UDP_glycos_trans_CS"/>
</dbReference>
<dbReference type="GO" id="GO:0035251">
    <property type="term" value="F:UDP-glucosyltransferase activity"/>
    <property type="evidence" value="ECO:0007669"/>
    <property type="project" value="InterPro"/>
</dbReference>
<organism evidence="5">
    <name type="scientific">Solanum lycopersicum</name>
    <name type="common">Tomato</name>
    <name type="synonym">Lycopersicon esculentum</name>
    <dbReference type="NCBI Taxonomy" id="4081"/>
    <lineage>
        <taxon>Eukaryota</taxon>
        <taxon>Viridiplantae</taxon>
        <taxon>Streptophyta</taxon>
        <taxon>Embryophyta</taxon>
        <taxon>Tracheophyta</taxon>
        <taxon>Spermatophyta</taxon>
        <taxon>Magnoliopsida</taxon>
        <taxon>eudicotyledons</taxon>
        <taxon>Gunneridae</taxon>
        <taxon>Pentapetalae</taxon>
        <taxon>asterids</taxon>
        <taxon>lamiids</taxon>
        <taxon>Solanales</taxon>
        <taxon>Solanaceae</taxon>
        <taxon>Solanoideae</taxon>
        <taxon>Solaneae</taxon>
        <taxon>Solanum</taxon>
        <taxon>Solanum subgen. Lycopersicon</taxon>
    </lineage>
</organism>
<comment type="similarity">
    <text evidence="1 3">Belongs to the UDP-glycosyltransferase family.</text>
</comment>
<protein>
    <recommendedName>
        <fullName evidence="4">Glycosyltransferase</fullName>
        <ecNumber evidence="4">2.4.1.-</ecNumber>
    </recommendedName>
</protein>
<dbReference type="PANTHER" id="PTHR48048:SF45">
    <property type="entry name" value="GLYCOSYLTRANSFERASE"/>
    <property type="match status" value="1"/>
</dbReference>
<reference evidence="5" key="2">
    <citation type="submission" date="2019-01" db="UniProtKB">
        <authorList>
            <consortium name="EnsemblPlants"/>
        </authorList>
    </citation>
    <scope>IDENTIFICATION</scope>
    <source>
        <strain evidence="5">cv. Heinz 1706</strain>
    </source>
</reference>
<dbReference type="InParanoid" id="A0A3Q7I923"/>
<dbReference type="InterPro" id="IPR050481">
    <property type="entry name" value="UDP-glycosyltransf_plant"/>
</dbReference>
<dbReference type="Gene3D" id="3.40.50.2000">
    <property type="entry name" value="Glycogen Phosphorylase B"/>
    <property type="match status" value="2"/>
</dbReference>
<evidence type="ECO:0000256" key="4">
    <source>
        <dbReference type="RuleBase" id="RU362057"/>
    </source>
</evidence>
<evidence type="ECO:0000256" key="3">
    <source>
        <dbReference type="RuleBase" id="RU003718"/>
    </source>
</evidence>
<proteinExistence type="inferred from homology"/>
<dbReference type="PANTHER" id="PTHR48048">
    <property type="entry name" value="GLYCOSYLTRANSFERASE"/>
    <property type="match status" value="1"/>
</dbReference>
<keyword evidence="2 3" id="KW-0808">Transferase</keyword>